<protein>
    <recommendedName>
        <fullName evidence="9">X8 domain-containing protein</fullName>
    </recommendedName>
</protein>
<keyword evidence="2" id="KW-1003">Cell membrane</keyword>
<gene>
    <name evidence="10" type="primary">ga14693</name>
    <name evidence="10" type="ORF">PR202_ga14693</name>
</gene>
<evidence type="ECO:0000256" key="7">
    <source>
        <dbReference type="ARBA" id="ARBA00023180"/>
    </source>
</evidence>
<dbReference type="Proteomes" id="UP001054889">
    <property type="component" value="Unassembled WGS sequence"/>
</dbReference>
<evidence type="ECO:0000256" key="6">
    <source>
        <dbReference type="ARBA" id="ARBA00023157"/>
    </source>
</evidence>
<evidence type="ECO:0000256" key="3">
    <source>
        <dbReference type="ARBA" id="ARBA00022622"/>
    </source>
</evidence>
<organism evidence="10 11">
    <name type="scientific">Eleusine coracana subsp. coracana</name>
    <dbReference type="NCBI Taxonomy" id="191504"/>
    <lineage>
        <taxon>Eukaryota</taxon>
        <taxon>Viridiplantae</taxon>
        <taxon>Streptophyta</taxon>
        <taxon>Embryophyta</taxon>
        <taxon>Tracheophyta</taxon>
        <taxon>Spermatophyta</taxon>
        <taxon>Magnoliopsida</taxon>
        <taxon>Liliopsida</taxon>
        <taxon>Poales</taxon>
        <taxon>Poaceae</taxon>
        <taxon>PACMAD clade</taxon>
        <taxon>Chloridoideae</taxon>
        <taxon>Cynodonteae</taxon>
        <taxon>Eleusininae</taxon>
        <taxon>Eleusine</taxon>
    </lineage>
</organism>
<evidence type="ECO:0000313" key="11">
    <source>
        <dbReference type="Proteomes" id="UP001054889"/>
    </source>
</evidence>
<dbReference type="GO" id="GO:0009506">
    <property type="term" value="C:plasmodesma"/>
    <property type="evidence" value="ECO:0007669"/>
    <property type="project" value="UniProtKB-ARBA"/>
</dbReference>
<keyword evidence="11" id="KW-1185">Reference proteome</keyword>
<dbReference type="PANTHER" id="PTHR31044:SF42">
    <property type="entry name" value="OS06G0665200 PROTEIN"/>
    <property type="match status" value="1"/>
</dbReference>
<keyword evidence="5" id="KW-0472">Membrane</keyword>
<evidence type="ECO:0000256" key="8">
    <source>
        <dbReference type="SAM" id="MobiDB-lite"/>
    </source>
</evidence>
<evidence type="ECO:0000256" key="4">
    <source>
        <dbReference type="ARBA" id="ARBA00022729"/>
    </source>
</evidence>
<name>A0AAV5CIB9_ELECO</name>
<dbReference type="InterPro" id="IPR012946">
    <property type="entry name" value="X8"/>
</dbReference>
<evidence type="ECO:0000313" key="10">
    <source>
        <dbReference type="EMBL" id="GJM97742.1"/>
    </source>
</evidence>
<evidence type="ECO:0000256" key="2">
    <source>
        <dbReference type="ARBA" id="ARBA00022475"/>
    </source>
</evidence>
<reference evidence="10" key="2">
    <citation type="submission" date="2021-12" db="EMBL/GenBank/DDBJ databases">
        <title>Resequencing data analysis of finger millet.</title>
        <authorList>
            <person name="Hatakeyama M."/>
            <person name="Aluri S."/>
            <person name="Balachadran M.T."/>
            <person name="Sivarajan S.R."/>
            <person name="Poveda L."/>
            <person name="Shimizu-Inatsugi R."/>
            <person name="Schlapbach R."/>
            <person name="Sreeman S.M."/>
            <person name="Shimizu K.K."/>
        </authorList>
    </citation>
    <scope>NUCLEOTIDE SEQUENCE</scope>
</reference>
<dbReference type="GO" id="GO:0098552">
    <property type="term" value="C:side of membrane"/>
    <property type="evidence" value="ECO:0007669"/>
    <property type="project" value="UniProtKB-KW"/>
</dbReference>
<dbReference type="Gene3D" id="1.20.58.1040">
    <property type="match status" value="1"/>
</dbReference>
<feature type="domain" description="X8" evidence="9">
    <location>
        <begin position="260"/>
        <end position="344"/>
    </location>
</feature>
<feature type="region of interest" description="Disordered" evidence="8">
    <location>
        <begin position="204"/>
        <end position="252"/>
    </location>
</feature>
<dbReference type="FunFam" id="1.20.58.1040:FF:000001">
    <property type="entry name" value="Glucan endo-1,3-beta-glucosidase 4"/>
    <property type="match status" value="1"/>
</dbReference>
<evidence type="ECO:0000256" key="5">
    <source>
        <dbReference type="ARBA" id="ARBA00023136"/>
    </source>
</evidence>
<reference evidence="10" key="1">
    <citation type="journal article" date="2018" name="DNA Res.">
        <title>Multiple hybrid de novo genome assembly of finger millet, an orphan allotetraploid crop.</title>
        <authorList>
            <person name="Hatakeyama M."/>
            <person name="Aluri S."/>
            <person name="Balachadran M.T."/>
            <person name="Sivarajan S.R."/>
            <person name="Patrignani A."/>
            <person name="Gruter S."/>
            <person name="Poveda L."/>
            <person name="Shimizu-Inatsugi R."/>
            <person name="Baeten J."/>
            <person name="Francoijs K.J."/>
            <person name="Nataraja K.N."/>
            <person name="Reddy Y.A.N."/>
            <person name="Phadnis S."/>
            <person name="Ravikumar R.L."/>
            <person name="Schlapbach R."/>
            <person name="Sreeman S.M."/>
            <person name="Shimizu K.K."/>
        </authorList>
    </citation>
    <scope>NUCLEOTIDE SEQUENCE</scope>
</reference>
<dbReference type="GO" id="GO:0005886">
    <property type="term" value="C:plasma membrane"/>
    <property type="evidence" value="ECO:0007669"/>
    <property type="project" value="UniProtKB-SubCell"/>
</dbReference>
<dbReference type="EMBL" id="BQKI01000007">
    <property type="protein sequence ID" value="GJM97742.1"/>
    <property type="molecule type" value="Genomic_DNA"/>
</dbReference>
<keyword evidence="6" id="KW-1015">Disulfide bond</keyword>
<keyword evidence="4" id="KW-0732">Signal</keyword>
<evidence type="ECO:0000259" key="9">
    <source>
        <dbReference type="SMART" id="SM00768"/>
    </source>
</evidence>
<proteinExistence type="predicted"/>
<keyword evidence="7" id="KW-0325">Glycoprotein</keyword>
<dbReference type="AlphaFoldDB" id="A0AAV5CIB9"/>
<comment type="subcellular location">
    <subcellularLocation>
        <location evidence="1">Cell membrane</location>
        <topology evidence="1">Lipid-anchor</topology>
        <topology evidence="1">GPI-anchor</topology>
    </subcellularLocation>
</comment>
<accession>A0AAV5CIB9</accession>
<comment type="caution">
    <text evidence="10">The sequence shown here is derived from an EMBL/GenBank/DDBJ whole genome shotgun (WGS) entry which is preliminary data.</text>
</comment>
<keyword evidence="3" id="KW-0336">GPI-anchor</keyword>
<keyword evidence="3" id="KW-0449">Lipoprotein</keyword>
<dbReference type="PANTHER" id="PTHR31044">
    <property type="entry name" value="BETA-1,3 GLUCANASE"/>
    <property type="match status" value="1"/>
</dbReference>
<sequence length="347" mass="36529">MPRVRPNPHGCNSILTCVAAVKVDLPHLLLAILNNPLVSRIFVNVGFRSAGIKLTILRPMSPIPFFAPTRVRPLLFLYSSMTTDGADVPSLAPSTKAAAGEEKCCRIATILSRGRNPMLVDVARLKLMIPAMKLILALILSMQYDWADGASGTREISFPNLVKNSPSLPPYKDVIGPAASPASDALTPPPPYCMMFPPPARPTLPAPLPPASSPSAPPSPSVAPSTPPSIAPGGDSPPPAFRPPVAFPSSPPPRDARPGLWCVANPTAATAMLQPAMDYACGSGADCDMTAPGGPCHLPDTLMVHASYAFNSYWQRTKVAGATCDFAGAAVLVTKDPSYDGCHYVYL</sequence>
<evidence type="ECO:0000256" key="1">
    <source>
        <dbReference type="ARBA" id="ARBA00004609"/>
    </source>
</evidence>
<dbReference type="Pfam" id="PF07983">
    <property type="entry name" value="X8"/>
    <property type="match status" value="1"/>
</dbReference>
<dbReference type="SMART" id="SM00768">
    <property type="entry name" value="X8"/>
    <property type="match status" value="1"/>
</dbReference>
<dbReference type="InterPro" id="IPR044788">
    <property type="entry name" value="X8_dom_prot"/>
</dbReference>